<dbReference type="PANTHER" id="PTHR43792">
    <property type="entry name" value="GNAT FAMILY, PUTATIVE (AFU_ORTHOLOGUE AFUA_3G00765)-RELATED-RELATED"/>
    <property type="match status" value="1"/>
</dbReference>
<reference evidence="2 3" key="1">
    <citation type="submission" date="2019-09" db="EMBL/GenBank/DDBJ databases">
        <title>Draft genome sequence of Acinetobacter tandoii W4-4-4 isolated from environmental water sample.</title>
        <authorList>
            <person name="Wee S.K."/>
            <person name="Yan B."/>
            <person name="Mustaffa S.B."/>
            <person name="Yap E.P.H."/>
        </authorList>
    </citation>
    <scope>NUCLEOTIDE SEQUENCE [LARGE SCALE GENOMIC DNA]</scope>
    <source>
        <strain evidence="2 3">W4-4-4</strain>
    </source>
</reference>
<protein>
    <submittedName>
        <fullName evidence="2">GNAT family N-acetyltransferase</fullName>
    </submittedName>
</protein>
<dbReference type="Proteomes" id="UP000325788">
    <property type="component" value="Unassembled WGS sequence"/>
</dbReference>
<feature type="domain" description="N-acetyltransferase" evidence="1">
    <location>
        <begin position="10"/>
        <end position="177"/>
    </location>
</feature>
<evidence type="ECO:0000259" key="1">
    <source>
        <dbReference type="PROSITE" id="PS51186"/>
    </source>
</evidence>
<dbReference type="RefSeq" id="WP_151504178.1">
    <property type="nucleotide sequence ID" value="NZ_VXLD01000002.1"/>
</dbReference>
<organism evidence="2 3">
    <name type="scientific">Acinetobacter tandoii</name>
    <dbReference type="NCBI Taxonomy" id="202954"/>
    <lineage>
        <taxon>Bacteria</taxon>
        <taxon>Pseudomonadati</taxon>
        <taxon>Pseudomonadota</taxon>
        <taxon>Gammaproteobacteria</taxon>
        <taxon>Moraxellales</taxon>
        <taxon>Moraxellaceae</taxon>
        <taxon>Acinetobacter</taxon>
    </lineage>
</organism>
<dbReference type="EMBL" id="VXLD01000002">
    <property type="protein sequence ID" value="KAB1858050.1"/>
    <property type="molecule type" value="Genomic_DNA"/>
</dbReference>
<name>A0A5N4WP79_9GAMM</name>
<dbReference type="PROSITE" id="PS51186">
    <property type="entry name" value="GNAT"/>
    <property type="match status" value="1"/>
</dbReference>
<dbReference type="PANTHER" id="PTHR43792:SF1">
    <property type="entry name" value="N-ACETYLTRANSFERASE DOMAIN-CONTAINING PROTEIN"/>
    <property type="match status" value="1"/>
</dbReference>
<gene>
    <name evidence="2" type="ORF">F4W09_04755</name>
</gene>
<accession>A0A5N4WP79</accession>
<dbReference type="Pfam" id="PF13302">
    <property type="entry name" value="Acetyltransf_3"/>
    <property type="match status" value="1"/>
</dbReference>
<evidence type="ECO:0000313" key="2">
    <source>
        <dbReference type="EMBL" id="KAB1858050.1"/>
    </source>
</evidence>
<dbReference type="SUPFAM" id="SSF55729">
    <property type="entry name" value="Acyl-CoA N-acyltransferases (Nat)"/>
    <property type="match status" value="1"/>
</dbReference>
<dbReference type="InterPro" id="IPR016181">
    <property type="entry name" value="Acyl_CoA_acyltransferase"/>
</dbReference>
<dbReference type="Gene3D" id="3.40.630.30">
    <property type="match status" value="1"/>
</dbReference>
<dbReference type="InterPro" id="IPR051531">
    <property type="entry name" value="N-acetyltransferase"/>
</dbReference>
<keyword evidence="2" id="KW-0808">Transferase</keyword>
<dbReference type="InterPro" id="IPR000182">
    <property type="entry name" value="GNAT_dom"/>
</dbReference>
<proteinExistence type="predicted"/>
<sequence>MQKFLESARLILRPWQEADRLPFYQLNADPAVMRYFPKCLTRTESDLLIDKCQALIEQQGWGFWAVELKSEQRLIGLTGLHSQPDQFSFSQCTEIGWRLNKDYWGQGYATEAAQLALSFAFQTLNLKEVVAFTASINHPSQAVMKRLGMLYQQEFLHPALTAESILQKHVLYSIHQHDFSSDVYIA</sequence>
<evidence type="ECO:0000313" key="3">
    <source>
        <dbReference type="Proteomes" id="UP000325788"/>
    </source>
</evidence>
<dbReference type="GO" id="GO:0016747">
    <property type="term" value="F:acyltransferase activity, transferring groups other than amino-acyl groups"/>
    <property type="evidence" value="ECO:0007669"/>
    <property type="project" value="InterPro"/>
</dbReference>
<comment type="caution">
    <text evidence="2">The sequence shown here is derived from an EMBL/GenBank/DDBJ whole genome shotgun (WGS) entry which is preliminary data.</text>
</comment>
<dbReference type="AlphaFoldDB" id="A0A5N4WP79"/>